<dbReference type="OrthoDB" id="193931at2759"/>
<dbReference type="GO" id="GO:0005524">
    <property type="term" value="F:ATP binding"/>
    <property type="evidence" value="ECO:0007669"/>
    <property type="project" value="UniProtKB-KW"/>
</dbReference>
<evidence type="ECO:0000256" key="2">
    <source>
        <dbReference type="ARBA" id="ARBA00022840"/>
    </source>
</evidence>
<protein>
    <submittedName>
        <fullName evidence="3">Uncharacterized protein</fullName>
    </submittedName>
</protein>
<proteinExistence type="predicted"/>
<dbReference type="STRING" id="303698.A0A1V6TZ98"/>
<evidence type="ECO:0000313" key="3">
    <source>
        <dbReference type="EMBL" id="OQE31667.1"/>
    </source>
</evidence>
<organism evidence="3 4">
    <name type="scientific">Penicillium steckii</name>
    <dbReference type="NCBI Taxonomy" id="303698"/>
    <lineage>
        <taxon>Eukaryota</taxon>
        <taxon>Fungi</taxon>
        <taxon>Dikarya</taxon>
        <taxon>Ascomycota</taxon>
        <taxon>Pezizomycotina</taxon>
        <taxon>Eurotiomycetes</taxon>
        <taxon>Eurotiomycetidae</taxon>
        <taxon>Eurotiales</taxon>
        <taxon>Aspergillaceae</taxon>
        <taxon>Penicillium</taxon>
    </lineage>
</organism>
<dbReference type="Proteomes" id="UP000191285">
    <property type="component" value="Unassembled WGS sequence"/>
</dbReference>
<dbReference type="SUPFAM" id="SSF103243">
    <property type="entry name" value="KA1-like"/>
    <property type="match status" value="1"/>
</dbReference>
<name>A0A1V6TZ98_9EURO</name>
<keyword evidence="1" id="KW-0547">Nucleotide-binding</keyword>
<reference evidence="4" key="1">
    <citation type="journal article" date="2017" name="Nat. Microbiol.">
        <title>Global analysis of biosynthetic gene clusters reveals vast potential of secondary metabolite production in Penicillium species.</title>
        <authorList>
            <person name="Nielsen J.C."/>
            <person name="Grijseels S."/>
            <person name="Prigent S."/>
            <person name="Ji B."/>
            <person name="Dainat J."/>
            <person name="Nielsen K.F."/>
            <person name="Frisvad J.C."/>
            <person name="Workman M."/>
            <person name="Nielsen J."/>
        </authorList>
    </citation>
    <scope>NUCLEOTIDE SEQUENCE [LARGE SCALE GENOMIC DNA]</scope>
    <source>
        <strain evidence="4">IBT 24891</strain>
    </source>
</reference>
<dbReference type="Gene3D" id="3.30.310.80">
    <property type="entry name" value="Kinase associated domain 1, KA1"/>
    <property type="match status" value="1"/>
</dbReference>
<dbReference type="AlphaFoldDB" id="A0A1V6TZ98"/>
<sequence>MYSLNPSGSPYIEHASVLAHQDINLDTKTGQQNDKYSDVDFSDYKDDLDETEFMASSPAFTDQSETDPNVKCEFAKVCQMGADGEQAHYRKIICHIFGRNKSATKVFSQEVQPKRSRKWQFGFRSRKQPYDAMLYSYRAIAAQGGVWGTSSYWPSQNEYFHATLERNPGMEPLDISLDV</sequence>
<evidence type="ECO:0000313" key="4">
    <source>
        <dbReference type="Proteomes" id="UP000191285"/>
    </source>
</evidence>
<gene>
    <name evidence="3" type="ORF">PENSTE_c001G00877</name>
</gene>
<dbReference type="InterPro" id="IPR028375">
    <property type="entry name" value="KA1/Ssp2_C"/>
</dbReference>
<dbReference type="EMBL" id="MLKD01000001">
    <property type="protein sequence ID" value="OQE31667.1"/>
    <property type="molecule type" value="Genomic_DNA"/>
</dbReference>
<evidence type="ECO:0000256" key="1">
    <source>
        <dbReference type="ARBA" id="ARBA00022741"/>
    </source>
</evidence>
<keyword evidence="2" id="KW-0067">ATP-binding</keyword>
<accession>A0A1V6TZ98</accession>
<keyword evidence="4" id="KW-1185">Reference proteome</keyword>
<comment type="caution">
    <text evidence="3">The sequence shown here is derived from an EMBL/GenBank/DDBJ whole genome shotgun (WGS) entry which is preliminary data.</text>
</comment>